<name>A0ABS0FCC2_9FLAO</name>
<evidence type="ECO:0000313" key="6">
    <source>
        <dbReference type="Proteomes" id="UP000660070"/>
    </source>
</evidence>
<dbReference type="Pfam" id="PF18962">
    <property type="entry name" value="Por_Secre_tail"/>
    <property type="match status" value="1"/>
</dbReference>
<feature type="domain" description="Secretion system C-terminal sorting" evidence="4">
    <location>
        <begin position="207"/>
        <end position="273"/>
    </location>
</feature>
<evidence type="ECO:0000256" key="1">
    <source>
        <dbReference type="ARBA" id="ARBA00022729"/>
    </source>
</evidence>
<dbReference type="InterPro" id="IPR026444">
    <property type="entry name" value="Secre_tail"/>
</dbReference>
<accession>A0ABS0FCC2</accession>
<evidence type="ECO:0000313" key="5">
    <source>
        <dbReference type="EMBL" id="MBF8457361.1"/>
    </source>
</evidence>
<sequence>MKKFLLLLLLPVFQLFYCQIEFGPNPNHNISIYTATITGSGTIYYTTDGTDPTVNSSFGINNVNVTVSQNIVLKARLKNSNNQLSSVFYRPYYVGELPQKTMYFKPPTSWTNVCSYMNYIQPEFMVDFFGPGNNMTPACEGWYKSSFGFYEAVVYFNNCGFGPFYEGVQTITEDIVFYDYSEGPITNPPVCLLAIKDPSKKVAVVKVYPNPVQNFVSIQSENKFLTYEIIDASGKSLVKKNFSEEKINVASLPGGTYFIKLNSLSEISTIVKFIKK</sequence>
<keyword evidence="6" id="KW-1185">Reference proteome</keyword>
<reference evidence="5 6" key="1">
    <citation type="submission" date="2020-11" db="EMBL/GenBank/DDBJ databases">
        <title>Kaistella gelatinilytica sp. nov., a flavobacterium isolated from Antarctic Soil.</title>
        <authorList>
            <person name="Li J."/>
        </authorList>
    </citation>
    <scope>NUCLEOTIDE SEQUENCE [LARGE SCALE GENOMIC DNA]</scope>
    <source>
        <strain evidence="5 6">G5-32</strain>
    </source>
</reference>
<feature type="chain" id="PRO_5045126534" evidence="2">
    <location>
        <begin position="24"/>
        <end position="276"/>
    </location>
</feature>
<feature type="domain" description="GH29D-like beta-sandwich" evidence="3">
    <location>
        <begin position="36"/>
        <end position="88"/>
    </location>
</feature>
<protein>
    <submittedName>
        <fullName evidence="5">T9SS type A sorting domain-containing protein</fullName>
    </submittedName>
</protein>
<proteinExistence type="predicted"/>
<evidence type="ECO:0000256" key="2">
    <source>
        <dbReference type="SAM" id="SignalP"/>
    </source>
</evidence>
<feature type="signal peptide" evidence="2">
    <location>
        <begin position="1"/>
        <end position="23"/>
    </location>
</feature>
<dbReference type="InterPro" id="IPR059177">
    <property type="entry name" value="GH29D-like_dom"/>
</dbReference>
<dbReference type="Pfam" id="PF13290">
    <property type="entry name" value="CHB_HEX_C_1"/>
    <property type="match status" value="1"/>
</dbReference>
<dbReference type="Proteomes" id="UP000660070">
    <property type="component" value="Unassembled WGS sequence"/>
</dbReference>
<organism evidence="5 6">
    <name type="scientific">Kaistella gelatinilytica</name>
    <dbReference type="NCBI Taxonomy" id="2787636"/>
    <lineage>
        <taxon>Bacteria</taxon>
        <taxon>Pseudomonadati</taxon>
        <taxon>Bacteroidota</taxon>
        <taxon>Flavobacteriia</taxon>
        <taxon>Flavobacteriales</taxon>
        <taxon>Weeksellaceae</taxon>
        <taxon>Chryseobacterium group</taxon>
        <taxon>Kaistella</taxon>
    </lineage>
</organism>
<gene>
    <name evidence="5" type="ORF">IV494_09230</name>
</gene>
<dbReference type="RefSeq" id="WP_196079861.1">
    <property type="nucleotide sequence ID" value="NZ_JADPVI010000002.1"/>
</dbReference>
<evidence type="ECO:0000259" key="3">
    <source>
        <dbReference type="Pfam" id="PF13290"/>
    </source>
</evidence>
<keyword evidence="1 2" id="KW-0732">Signal</keyword>
<dbReference type="NCBIfam" id="TIGR04183">
    <property type="entry name" value="Por_Secre_tail"/>
    <property type="match status" value="1"/>
</dbReference>
<evidence type="ECO:0000259" key="4">
    <source>
        <dbReference type="Pfam" id="PF18962"/>
    </source>
</evidence>
<dbReference type="EMBL" id="JADPVI010000002">
    <property type="protein sequence ID" value="MBF8457361.1"/>
    <property type="molecule type" value="Genomic_DNA"/>
</dbReference>
<comment type="caution">
    <text evidence="5">The sequence shown here is derived from an EMBL/GenBank/DDBJ whole genome shotgun (WGS) entry which is preliminary data.</text>
</comment>